<name>A0A7R9FPD3_9CRUS</name>
<keyword evidence="1" id="KW-0812">Transmembrane</keyword>
<reference evidence="2" key="1">
    <citation type="submission" date="2020-11" db="EMBL/GenBank/DDBJ databases">
        <authorList>
            <person name="Tran Van P."/>
        </authorList>
    </citation>
    <scope>NUCLEOTIDE SEQUENCE</scope>
</reference>
<evidence type="ECO:0000256" key="1">
    <source>
        <dbReference type="SAM" id="Phobius"/>
    </source>
</evidence>
<dbReference type="EMBL" id="LR902224">
    <property type="protein sequence ID" value="CAD7250194.1"/>
    <property type="molecule type" value="Genomic_DNA"/>
</dbReference>
<dbReference type="EMBL" id="CAJPEV010002707">
    <property type="protein sequence ID" value="CAG0897808.1"/>
    <property type="molecule type" value="Genomic_DNA"/>
</dbReference>
<keyword evidence="3" id="KW-1185">Reference proteome</keyword>
<gene>
    <name evidence="2" type="ORF">DSTB1V02_LOCUS9976</name>
</gene>
<dbReference type="OrthoDB" id="6238402at2759"/>
<evidence type="ECO:0000313" key="3">
    <source>
        <dbReference type="Proteomes" id="UP000677054"/>
    </source>
</evidence>
<keyword evidence="1" id="KW-1133">Transmembrane helix</keyword>
<accession>A0A7R9FPD3</accession>
<dbReference type="AlphaFoldDB" id="A0A7R9FPD3"/>
<sequence>MVEEMVMGKKVSIAQEVNGREADIQFEDEGETVGVGPVTVKFLQRFSGHGLNRSAYTDSSRLRKTVWLLVFVIASGYMVSGIIDVLTAFISGVKTTSTNDGLQLILTSRVANGFLLLIHPSGIQYDDEFEKGYEVNWGTISHVTTKKVVLQRLLPDEGGNCAPDTYLEKRFDMNIFDLEYIEETYSWSPNSVQMSRNEVLLLHFISWMAEAKRKNMSDNELKNRTFCLHPKSAISA</sequence>
<evidence type="ECO:0000313" key="2">
    <source>
        <dbReference type="EMBL" id="CAD7250194.1"/>
    </source>
</evidence>
<protein>
    <submittedName>
        <fullName evidence="2">Uncharacterized protein</fullName>
    </submittedName>
</protein>
<keyword evidence="1" id="KW-0472">Membrane</keyword>
<feature type="transmembrane region" description="Helical" evidence="1">
    <location>
        <begin position="66"/>
        <end position="90"/>
    </location>
</feature>
<proteinExistence type="predicted"/>
<organism evidence="2">
    <name type="scientific">Darwinula stevensoni</name>
    <dbReference type="NCBI Taxonomy" id="69355"/>
    <lineage>
        <taxon>Eukaryota</taxon>
        <taxon>Metazoa</taxon>
        <taxon>Ecdysozoa</taxon>
        <taxon>Arthropoda</taxon>
        <taxon>Crustacea</taxon>
        <taxon>Oligostraca</taxon>
        <taxon>Ostracoda</taxon>
        <taxon>Podocopa</taxon>
        <taxon>Podocopida</taxon>
        <taxon>Darwinulocopina</taxon>
        <taxon>Darwinuloidea</taxon>
        <taxon>Darwinulidae</taxon>
        <taxon>Darwinula</taxon>
    </lineage>
</organism>
<dbReference type="Proteomes" id="UP000677054">
    <property type="component" value="Unassembled WGS sequence"/>
</dbReference>